<dbReference type="Gramene" id="OB07G27700.1">
    <property type="protein sequence ID" value="OB07G27700.1"/>
    <property type="gene ID" value="OB07G27700"/>
</dbReference>
<evidence type="ECO:0000256" key="3">
    <source>
        <dbReference type="PROSITE-ProRule" id="PRU01131"/>
    </source>
</evidence>
<evidence type="ECO:0000313" key="6">
    <source>
        <dbReference type="EnsemblPlants" id="OB07G27700.1"/>
    </source>
</evidence>
<organism evidence="6">
    <name type="scientific">Oryza brachyantha</name>
    <name type="common">malo sina</name>
    <dbReference type="NCBI Taxonomy" id="4533"/>
    <lineage>
        <taxon>Eukaryota</taxon>
        <taxon>Viridiplantae</taxon>
        <taxon>Streptophyta</taxon>
        <taxon>Embryophyta</taxon>
        <taxon>Tracheophyta</taxon>
        <taxon>Spermatophyta</taxon>
        <taxon>Magnoliopsida</taxon>
        <taxon>Liliopsida</taxon>
        <taxon>Poales</taxon>
        <taxon>Poaceae</taxon>
        <taxon>BOP clade</taxon>
        <taxon>Oryzoideae</taxon>
        <taxon>Oryzeae</taxon>
        <taxon>Oryzinae</taxon>
        <taxon>Oryza</taxon>
    </lineage>
</organism>
<accession>J3MMY8</accession>
<dbReference type="OMA" id="IMEGTHR"/>
<dbReference type="PANTHER" id="PTHR47208">
    <property type="entry name" value="OS02G0174800 PROTEIN"/>
    <property type="match status" value="1"/>
</dbReference>
<evidence type="ECO:0000313" key="7">
    <source>
        <dbReference type="Proteomes" id="UP000006038"/>
    </source>
</evidence>
<dbReference type="Pfam" id="PF04570">
    <property type="entry name" value="zf-FLZ"/>
    <property type="match status" value="1"/>
</dbReference>
<dbReference type="STRING" id="4533.J3MMY8"/>
<dbReference type="InterPro" id="IPR044604">
    <property type="entry name" value="FLZ12/13/14"/>
</dbReference>
<dbReference type="PANTHER" id="PTHR47208:SF1">
    <property type="entry name" value="OS02G0174800 PROTEIN"/>
    <property type="match status" value="1"/>
</dbReference>
<evidence type="ECO:0000256" key="1">
    <source>
        <dbReference type="ARBA" id="ARBA00009374"/>
    </source>
</evidence>
<dbReference type="PROSITE" id="PS51795">
    <property type="entry name" value="ZF_FLZ"/>
    <property type="match status" value="1"/>
</dbReference>
<name>J3MMY8_ORYBR</name>
<dbReference type="AlphaFoldDB" id="J3MMY8"/>
<dbReference type="EnsemblPlants" id="OB07G27700.1">
    <property type="protein sequence ID" value="OB07G27700.1"/>
    <property type="gene ID" value="OB07G27700"/>
</dbReference>
<dbReference type="HOGENOM" id="CLU_119745_0_0_1"/>
<comment type="similarity">
    <text evidence="1">Belongs to the FLZ family.</text>
</comment>
<feature type="region of interest" description="Disordered" evidence="4">
    <location>
        <begin position="15"/>
        <end position="39"/>
    </location>
</feature>
<dbReference type="GO" id="GO:0046872">
    <property type="term" value="F:metal ion binding"/>
    <property type="evidence" value="ECO:0007669"/>
    <property type="project" value="UniProtKB-KW"/>
</dbReference>
<evidence type="ECO:0000256" key="4">
    <source>
        <dbReference type="SAM" id="MobiDB-lite"/>
    </source>
</evidence>
<feature type="region of interest" description="Disordered" evidence="4">
    <location>
        <begin position="62"/>
        <end position="92"/>
    </location>
</feature>
<dbReference type="InterPro" id="IPR007650">
    <property type="entry name" value="Zf-FLZ_dom"/>
</dbReference>
<dbReference type="Proteomes" id="UP000006038">
    <property type="component" value="Chromosome 7"/>
</dbReference>
<keyword evidence="2" id="KW-0479">Metal-binding</keyword>
<feature type="zinc finger region" description="FLZ-type" evidence="3">
    <location>
        <begin position="119"/>
        <end position="162"/>
    </location>
</feature>
<keyword evidence="7" id="KW-1185">Reference proteome</keyword>
<reference evidence="6" key="2">
    <citation type="submission" date="2013-04" db="UniProtKB">
        <authorList>
            <consortium name="EnsemblPlants"/>
        </authorList>
    </citation>
    <scope>IDENTIFICATION</scope>
</reference>
<evidence type="ECO:0000256" key="2">
    <source>
        <dbReference type="ARBA" id="ARBA00022723"/>
    </source>
</evidence>
<feature type="domain" description="FLZ-type" evidence="5">
    <location>
        <begin position="119"/>
        <end position="162"/>
    </location>
</feature>
<sequence length="211" mass="21834">MARAPSPCLLPAALLGAAPPPPRAPRAAPPAVAGPPPPGSRYFFVPKPGAVGVHSAVLDDDDDPAAPAAAKGGAARRVARPARPSARSIMEGTHRQSSGSYCTVPWCGGCAGNPHGIAEFLLSCNLCGAPLAGRPAFIYNGEKAFCKAECRSRYLEAELRRAREEKRRHASSISPSPELKKTTAAAAAAATKAGEECKEGSIFFICPLDPL</sequence>
<protein>
    <recommendedName>
        <fullName evidence="5">FLZ-type domain-containing protein</fullName>
    </recommendedName>
</protein>
<dbReference type="eggNOG" id="ENOG502R4I6">
    <property type="taxonomic scope" value="Eukaryota"/>
</dbReference>
<proteinExistence type="inferred from homology"/>
<evidence type="ECO:0000259" key="5">
    <source>
        <dbReference type="PROSITE" id="PS51795"/>
    </source>
</evidence>
<reference evidence="6" key="1">
    <citation type="journal article" date="2013" name="Nat. Commun.">
        <title>Whole-genome sequencing of Oryza brachyantha reveals mechanisms underlying Oryza genome evolution.</title>
        <authorList>
            <person name="Chen J."/>
            <person name="Huang Q."/>
            <person name="Gao D."/>
            <person name="Wang J."/>
            <person name="Lang Y."/>
            <person name="Liu T."/>
            <person name="Li B."/>
            <person name="Bai Z."/>
            <person name="Luis Goicoechea J."/>
            <person name="Liang C."/>
            <person name="Chen C."/>
            <person name="Zhang W."/>
            <person name="Sun S."/>
            <person name="Liao Y."/>
            <person name="Zhang X."/>
            <person name="Yang L."/>
            <person name="Song C."/>
            <person name="Wang M."/>
            <person name="Shi J."/>
            <person name="Liu G."/>
            <person name="Liu J."/>
            <person name="Zhou H."/>
            <person name="Zhou W."/>
            <person name="Yu Q."/>
            <person name="An N."/>
            <person name="Chen Y."/>
            <person name="Cai Q."/>
            <person name="Wang B."/>
            <person name="Liu B."/>
            <person name="Min J."/>
            <person name="Huang Y."/>
            <person name="Wu H."/>
            <person name="Li Z."/>
            <person name="Zhang Y."/>
            <person name="Yin Y."/>
            <person name="Song W."/>
            <person name="Jiang J."/>
            <person name="Jackson S.A."/>
            <person name="Wing R.A."/>
            <person name="Wang J."/>
            <person name="Chen M."/>
        </authorList>
    </citation>
    <scope>NUCLEOTIDE SEQUENCE [LARGE SCALE GENOMIC DNA]</scope>
    <source>
        <strain evidence="6">cv. IRGC 101232</strain>
    </source>
</reference>
<feature type="compositionally biased region" description="Pro residues" evidence="4">
    <location>
        <begin position="18"/>
        <end position="39"/>
    </location>
</feature>
<feature type="compositionally biased region" description="Low complexity" evidence="4">
    <location>
        <begin position="65"/>
        <end position="87"/>
    </location>
</feature>